<comment type="similarity">
    <text evidence="1">Belongs to the SorC transcriptional regulatory family.</text>
</comment>
<protein>
    <recommendedName>
        <fullName evidence="5">Sugar-binding domain-containing protein</fullName>
    </recommendedName>
</protein>
<dbReference type="SUPFAM" id="SSF100950">
    <property type="entry name" value="NagB/RpiA/CoA transferase-like"/>
    <property type="match status" value="1"/>
</dbReference>
<evidence type="ECO:0000313" key="7">
    <source>
        <dbReference type="Proteomes" id="UP000054709"/>
    </source>
</evidence>
<evidence type="ECO:0000256" key="2">
    <source>
        <dbReference type="ARBA" id="ARBA00023015"/>
    </source>
</evidence>
<accession>A0A0W1ART7</accession>
<evidence type="ECO:0000256" key="1">
    <source>
        <dbReference type="ARBA" id="ARBA00010466"/>
    </source>
</evidence>
<dbReference type="PANTHER" id="PTHR34294">
    <property type="entry name" value="TRANSCRIPTIONAL REGULATOR-RELATED"/>
    <property type="match status" value="1"/>
</dbReference>
<comment type="caution">
    <text evidence="6">The sequence shown here is derived from an EMBL/GenBank/DDBJ whole genome shotgun (WGS) entry which is preliminary data.</text>
</comment>
<evidence type="ECO:0000256" key="4">
    <source>
        <dbReference type="ARBA" id="ARBA00023163"/>
    </source>
</evidence>
<reference evidence="6 7" key="1">
    <citation type="journal article" date="2015" name="Int. Biodeterior. Biodegradation">
        <title>Physiological and genetic screening methods for the isolation of methyl tert-butyl ether-degrading bacteria for bioremediation purposes.</title>
        <authorList>
            <person name="Guisado I.M."/>
            <person name="Purswani J."/>
            <person name="Gonzalez Lopez J."/>
            <person name="Pozo C."/>
        </authorList>
    </citation>
    <scope>NUCLEOTIDE SEQUENCE [LARGE SCALE GENOMIC DNA]</scope>
    <source>
        <strain evidence="6 7">SH7</strain>
    </source>
</reference>
<dbReference type="Gene3D" id="3.40.50.1360">
    <property type="match status" value="1"/>
</dbReference>
<dbReference type="InterPro" id="IPR007324">
    <property type="entry name" value="Sugar-bd_dom_put"/>
</dbReference>
<evidence type="ECO:0000259" key="5">
    <source>
        <dbReference type="Pfam" id="PF04198"/>
    </source>
</evidence>
<sequence length="85" mass="9177">MIDELEDGKVAGDICSRFYDGNGVSVHTGISDRTLTIELEQIKRARYSIGVAESQEKASGILGALNGGYMNVLVTTEETAQKILE</sequence>
<dbReference type="InterPro" id="IPR037171">
    <property type="entry name" value="NagB/RpiA_transferase-like"/>
</dbReference>
<feature type="domain" description="Sugar-binding" evidence="5">
    <location>
        <begin position="2"/>
        <end position="85"/>
    </location>
</feature>
<keyword evidence="3" id="KW-0238">DNA-binding</keyword>
<organism evidence="6 7">
    <name type="scientific">Paenibacillus etheri</name>
    <dbReference type="NCBI Taxonomy" id="1306852"/>
    <lineage>
        <taxon>Bacteria</taxon>
        <taxon>Bacillati</taxon>
        <taxon>Bacillota</taxon>
        <taxon>Bacilli</taxon>
        <taxon>Bacillales</taxon>
        <taxon>Paenibacillaceae</taxon>
        <taxon>Paenibacillus</taxon>
    </lineage>
</organism>
<name>A0A0W1ART7_9BACL</name>
<proteinExistence type="inferred from homology"/>
<dbReference type="EMBL" id="LCZJ02000037">
    <property type="protein sequence ID" value="KTD84044.1"/>
    <property type="molecule type" value="Genomic_DNA"/>
</dbReference>
<gene>
    <name evidence="6" type="ORF">UQ64_28190</name>
</gene>
<dbReference type="InterPro" id="IPR051054">
    <property type="entry name" value="SorC_transcr_regulators"/>
</dbReference>
<dbReference type="PANTHER" id="PTHR34294:SF1">
    <property type="entry name" value="TRANSCRIPTIONAL REGULATOR LSRR"/>
    <property type="match status" value="1"/>
</dbReference>
<keyword evidence="2" id="KW-0805">Transcription regulation</keyword>
<dbReference type="GO" id="GO:0003677">
    <property type="term" value="F:DNA binding"/>
    <property type="evidence" value="ECO:0007669"/>
    <property type="project" value="UniProtKB-KW"/>
</dbReference>
<dbReference type="Proteomes" id="UP000054709">
    <property type="component" value="Unassembled WGS sequence"/>
</dbReference>
<dbReference type="AlphaFoldDB" id="A0A0W1ART7"/>
<dbReference type="Pfam" id="PF04198">
    <property type="entry name" value="Sugar-bind"/>
    <property type="match status" value="1"/>
</dbReference>
<keyword evidence="7" id="KW-1185">Reference proteome</keyword>
<keyword evidence="4" id="KW-0804">Transcription</keyword>
<dbReference type="GO" id="GO:0030246">
    <property type="term" value="F:carbohydrate binding"/>
    <property type="evidence" value="ECO:0007669"/>
    <property type="project" value="InterPro"/>
</dbReference>
<evidence type="ECO:0000313" key="6">
    <source>
        <dbReference type="EMBL" id="KTD84044.1"/>
    </source>
</evidence>
<evidence type="ECO:0000256" key="3">
    <source>
        <dbReference type="ARBA" id="ARBA00023125"/>
    </source>
</evidence>